<protein>
    <recommendedName>
        <fullName evidence="1">Amidohydrolase-related domain-containing protein</fullName>
    </recommendedName>
</protein>
<feature type="domain" description="Amidohydrolase-related" evidence="1">
    <location>
        <begin position="2"/>
        <end position="99"/>
    </location>
</feature>
<dbReference type="PANTHER" id="PTHR35563">
    <property type="entry name" value="BARREL METAL-DEPENDENT HYDROLASE, PUTATIVE (AFU_ORTHOLOGUE AFUA_1G16240)-RELATED"/>
    <property type="match status" value="1"/>
</dbReference>
<proteinExistence type="predicted"/>
<dbReference type="Gene3D" id="3.20.20.140">
    <property type="entry name" value="Metal-dependent hydrolases"/>
    <property type="match status" value="1"/>
</dbReference>
<evidence type="ECO:0000259" key="1">
    <source>
        <dbReference type="Pfam" id="PF04909"/>
    </source>
</evidence>
<dbReference type="InterPro" id="IPR006680">
    <property type="entry name" value="Amidohydro-rel"/>
</dbReference>
<accession>A0ABM7F1X3</accession>
<keyword evidence="3" id="KW-1185">Reference proteome</keyword>
<dbReference type="Proteomes" id="UP001321542">
    <property type="component" value="Chromosome"/>
</dbReference>
<dbReference type="SUPFAM" id="SSF51556">
    <property type="entry name" value="Metallo-dependent hydrolases"/>
    <property type="match status" value="1"/>
</dbReference>
<sequence>METGACGIRLNLISGPVPPLGDRLWRRPVHELAALGLHLEVQAQQRQWEELEPWLLRWPGAVVVDHRGLPAALSLSYPGSAALSRLLAGQHVWAKEGGRALPFGAAGGHCDGAWPAERRRR</sequence>
<name>A0ABM7F1X3_9ACTN</name>
<dbReference type="InterPro" id="IPR052358">
    <property type="entry name" value="Aro_Compnd_Degr_Hydrolases"/>
</dbReference>
<gene>
    <name evidence="2" type="ORF">SGFS_010510</name>
</gene>
<evidence type="ECO:0000313" key="3">
    <source>
        <dbReference type="Proteomes" id="UP001321542"/>
    </source>
</evidence>
<dbReference type="PANTHER" id="PTHR35563:SF2">
    <property type="entry name" value="BARREL METAL-DEPENDENT HYDROLASE, PUTATIVE (AFU_ORTHOLOGUE AFUA_1G16240)-RELATED"/>
    <property type="match status" value="1"/>
</dbReference>
<reference evidence="2 3" key="1">
    <citation type="journal article" date="2010" name="ChemBioChem">
        <title>Cloning and characterization of the biosynthetic gene cluster of 16-membered macrolide antibiotic FD-891: involvement of a dual functional cytochrome P450 monooxygenase catalyzing epoxidation and hydroxylation.</title>
        <authorList>
            <person name="Kudo F."/>
            <person name="Motegi A."/>
            <person name="Mizoue K."/>
            <person name="Eguchi T."/>
        </authorList>
    </citation>
    <scope>NUCLEOTIDE SEQUENCE [LARGE SCALE GENOMIC DNA]</scope>
    <source>
        <strain evidence="2 3">A-8890</strain>
    </source>
</reference>
<dbReference type="EMBL" id="AP018448">
    <property type="protein sequence ID" value="BBC29757.1"/>
    <property type="molecule type" value="Genomic_DNA"/>
</dbReference>
<organism evidence="2 3">
    <name type="scientific">Streptomyces graminofaciens</name>
    <dbReference type="NCBI Taxonomy" id="68212"/>
    <lineage>
        <taxon>Bacteria</taxon>
        <taxon>Bacillati</taxon>
        <taxon>Actinomycetota</taxon>
        <taxon>Actinomycetes</taxon>
        <taxon>Kitasatosporales</taxon>
        <taxon>Streptomycetaceae</taxon>
        <taxon>Streptomyces</taxon>
    </lineage>
</organism>
<dbReference type="Pfam" id="PF04909">
    <property type="entry name" value="Amidohydro_2"/>
    <property type="match status" value="1"/>
</dbReference>
<evidence type="ECO:0000313" key="2">
    <source>
        <dbReference type="EMBL" id="BBC29757.1"/>
    </source>
</evidence>
<dbReference type="InterPro" id="IPR032466">
    <property type="entry name" value="Metal_Hydrolase"/>
</dbReference>
<reference evidence="2 3" key="2">
    <citation type="journal article" date="2023" name="ChemBioChem">
        <title>Acyltransferase Domain Exchange between Two Independent Type I Polyketide Synthases in the Same Producer Strain of Macrolide Antibiotics.</title>
        <authorList>
            <person name="Kudo F."/>
            <person name="Kishikawa K."/>
            <person name="Tsuboi K."/>
            <person name="Kido T."/>
            <person name="Usui T."/>
            <person name="Hashimoto J."/>
            <person name="Shin-Ya K."/>
            <person name="Miyanaga A."/>
            <person name="Eguchi T."/>
        </authorList>
    </citation>
    <scope>NUCLEOTIDE SEQUENCE [LARGE SCALE GENOMIC DNA]</scope>
    <source>
        <strain evidence="2 3">A-8890</strain>
    </source>
</reference>